<dbReference type="STRING" id="597456.A0A0L7R133"/>
<evidence type="ECO:0000256" key="3">
    <source>
        <dbReference type="ARBA" id="ARBA00022980"/>
    </source>
</evidence>
<dbReference type="AlphaFoldDB" id="A0A0L7R133"/>
<evidence type="ECO:0000256" key="2">
    <source>
        <dbReference type="ARBA" id="ARBA00007116"/>
    </source>
</evidence>
<comment type="similarity">
    <text evidence="2">Belongs to the universal ribosomal protein uL18 family.</text>
</comment>
<dbReference type="Pfam" id="PF00861">
    <property type="entry name" value="Ribosomal_L18p"/>
    <property type="match status" value="1"/>
</dbReference>
<dbReference type="InterPro" id="IPR036967">
    <property type="entry name" value="Ribosomal_uS11_sf"/>
</dbReference>
<keyword evidence="5" id="KW-0687">Ribonucleoprotein</keyword>
<dbReference type="GO" id="GO:0003735">
    <property type="term" value="F:structural constituent of ribosome"/>
    <property type="evidence" value="ECO:0007669"/>
    <property type="project" value="InterPro"/>
</dbReference>
<evidence type="ECO:0000256" key="5">
    <source>
        <dbReference type="ARBA" id="ARBA00023274"/>
    </source>
</evidence>
<evidence type="ECO:0000256" key="1">
    <source>
        <dbReference type="ARBA" id="ARBA00004173"/>
    </source>
</evidence>
<dbReference type="PANTHER" id="PTHR12899:SF3">
    <property type="entry name" value="LARGE RIBOSOMAL SUBUNIT PROTEIN UL18M"/>
    <property type="match status" value="1"/>
</dbReference>
<sequence length="175" mass="20563">MSRMCINNLFIKRQIHGNVEIIQNCKEIRNRNPRNLERLRIARKPKGYALDKCGESYWHKLTVKSSQRYCTAEIYHFENGPVISASSQEWGIKKQLYSTNDTTAFKFVGQVLAQRCLESGISEIYVDKSIITGNKIQLLVNELSENGIYLQEPEEYKHPKPTYRYRPEKPWETFE</sequence>
<dbReference type="GO" id="GO:0006412">
    <property type="term" value="P:translation"/>
    <property type="evidence" value="ECO:0007669"/>
    <property type="project" value="InterPro"/>
</dbReference>
<dbReference type="FunFam" id="3.30.420.80:FF:000005">
    <property type="entry name" value="39S ribosomal protein L18, mitochondrial"/>
    <property type="match status" value="1"/>
</dbReference>
<dbReference type="InterPro" id="IPR057268">
    <property type="entry name" value="Ribosomal_L18"/>
</dbReference>
<evidence type="ECO:0000256" key="7">
    <source>
        <dbReference type="ARBA" id="ARBA00082661"/>
    </source>
</evidence>
<dbReference type="GO" id="GO:0008097">
    <property type="term" value="F:5S rRNA binding"/>
    <property type="evidence" value="ECO:0007669"/>
    <property type="project" value="TreeGrafter"/>
</dbReference>
<gene>
    <name evidence="8" type="ORF">WH47_12022</name>
</gene>
<dbReference type="PANTHER" id="PTHR12899">
    <property type="entry name" value="39S RIBOSOMAL PROTEIN L18, MITOCHONDRIAL"/>
    <property type="match status" value="1"/>
</dbReference>
<dbReference type="Gene3D" id="3.30.420.80">
    <property type="entry name" value="Ribosomal protein S11"/>
    <property type="match status" value="1"/>
</dbReference>
<dbReference type="GO" id="GO:0005840">
    <property type="term" value="C:ribosome"/>
    <property type="evidence" value="ECO:0007669"/>
    <property type="project" value="UniProtKB-KW"/>
</dbReference>
<dbReference type="Proteomes" id="UP000053825">
    <property type="component" value="Unassembled WGS sequence"/>
</dbReference>
<evidence type="ECO:0000256" key="4">
    <source>
        <dbReference type="ARBA" id="ARBA00023128"/>
    </source>
</evidence>
<dbReference type="SUPFAM" id="SSF53137">
    <property type="entry name" value="Translational machinery components"/>
    <property type="match status" value="1"/>
</dbReference>
<keyword evidence="9" id="KW-1185">Reference proteome</keyword>
<reference evidence="8 9" key="1">
    <citation type="submission" date="2015-07" db="EMBL/GenBank/DDBJ databases">
        <title>The genome of Habropoda laboriosa.</title>
        <authorList>
            <person name="Pan H."/>
            <person name="Kapheim K."/>
        </authorList>
    </citation>
    <scope>NUCLEOTIDE SEQUENCE [LARGE SCALE GENOMIC DNA]</scope>
    <source>
        <strain evidence="8">0110345459</strain>
    </source>
</reference>
<evidence type="ECO:0000313" key="9">
    <source>
        <dbReference type="Proteomes" id="UP000053825"/>
    </source>
</evidence>
<protein>
    <recommendedName>
        <fullName evidence="6">Large ribosomal subunit protein uL18m</fullName>
    </recommendedName>
    <alternativeName>
        <fullName evidence="7">39S ribosomal protein L18, mitochondrial</fullName>
    </alternativeName>
</protein>
<comment type="subcellular location">
    <subcellularLocation>
        <location evidence="1">Mitochondrion</location>
    </subcellularLocation>
</comment>
<proteinExistence type="inferred from homology"/>
<dbReference type="EMBL" id="KQ414668">
    <property type="protein sequence ID" value="KOC64558.1"/>
    <property type="molecule type" value="Genomic_DNA"/>
</dbReference>
<dbReference type="OrthoDB" id="1932324at2759"/>
<evidence type="ECO:0000313" key="8">
    <source>
        <dbReference type="EMBL" id="KOC64558.1"/>
    </source>
</evidence>
<keyword evidence="3 8" id="KW-0689">Ribosomal protein</keyword>
<dbReference type="GO" id="GO:0005743">
    <property type="term" value="C:mitochondrial inner membrane"/>
    <property type="evidence" value="ECO:0007669"/>
    <property type="project" value="UniProtKB-ARBA"/>
</dbReference>
<evidence type="ECO:0000256" key="6">
    <source>
        <dbReference type="ARBA" id="ARBA00069051"/>
    </source>
</evidence>
<organism evidence="8 9">
    <name type="scientific">Habropoda laboriosa</name>
    <dbReference type="NCBI Taxonomy" id="597456"/>
    <lineage>
        <taxon>Eukaryota</taxon>
        <taxon>Metazoa</taxon>
        <taxon>Ecdysozoa</taxon>
        <taxon>Arthropoda</taxon>
        <taxon>Hexapoda</taxon>
        <taxon>Insecta</taxon>
        <taxon>Pterygota</taxon>
        <taxon>Neoptera</taxon>
        <taxon>Endopterygota</taxon>
        <taxon>Hymenoptera</taxon>
        <taxon>Apocrita</taxon>
        <taxon>Aculeata</taxon>
        <taxon>Apoidea</taxon>
        <taxon>Anthophila</taxon>
        <taxon>Apidae</taxon>
        <taxon>Habropoda</taxon>
    </lineage>
</organism>
<keyword evidence="4" id="KW-0496">Mitochondrion</keyword>
<dbReference type="InterPro" id="IPR005484">
    <property type="entry name" value="Ribosomal_uL18_bac/plant/anim"/>
</dbReference>
<accession>A0A0L7R133</accession>
<dbReference type="GO" id="GO:1990904">
    <property type="term" value="C:ribonucleoprotein complex"/>
    <property type="evidence" value="ECO:0007669"/>
    <property type="project" value="UniProtKB-KW"/>
</dbReference>
<dbReference type="CDD" id="cd00432">
    <property type="entry name" value="Ribosomal_L18_L5e"/>
    <property type="match status" value="1"/>
</dbReference>
<name>A0A0L7R133_9HYME</name>